<proteinExistence type="predicted"/>
<dbReference type="Proteomes" id="UP000277108">
    <property type="component" value="Unassembled WGS sequence"/>
</dbReference>
<dbReference type="AlphaFoldDB" id="A0A3N5BJ32"/>
<evidence type="ECO:0000313" key="3">
    <source>
        <dbReference type="EMBL" id="RPF57613.1"/>
    </source>
</evidence>
<sequence length="333" mass="39403">MLMAKDIQTNEVVSIHDANRNNKYCCPICHEPVIIKHGQHKIPHFAHARHHLCHAYKYKKESPLHLSMKHNLYQLFRHLNHRVALEYYIKDIEQIPDVFVNHHTAIEIQCSNIPFSDILMRSNGYYECGFDVVWIIDYQSLKFNGHLIDLTQFQQSLICGETLSIYALDNTTLQLHQIYLFSYCGDHTFMYYDHIISANDLLNRQSLNCKSSNNKLNHIPYHIKSNVIQDYIKRCRRKRNVNDLTLTAMYYAQRFDNTIPSCVGITTCHSLYCKISPVTWQMLLQSEQGTRLLIEHSFFMRTFYDDYKLTLTADRIDLLTTEYYDRINNIHNI</sequence>
<dbReference type="OrthoDB" id="3784230at2"/>
<protein>
    <submittedName>
        <fullName evidence="3">Competence protein CoiA</fullName>
    </submittedName>
</protein>
<comment type="caution">
    <text evidence="3">The sequence shown here is derived from an EMBL/GenBank/DDBJ whole genome shotgun (WGS) entry which is preliminary data.</text>
</comment>
<dbReference type="RefSeq" id="WP_123807217.1">
    <property type="nucleotide sequence ID" value="NZ_RKRK01000002.1"/>
</dbReference>
<evidence type="ECO:0000313" key="4">
    <source>
        <dbReference type="Proteomes" id="UP000277108"/>
    </source>
</evidence>
<accession>A0A3N5BJ32</accession>
<reference evidence="3 4" key="1">
    <citation type="submission" date="2018-11" db="EMBL/GenBank/DDBJ databases">
        <title>Genomic Encyclopedia of Type Strains, Phase IV (KMG-IV): sequencing the most valuable type-strain genomes for metagenomic binning, comparative biology and taxonomic classification.</title>
        <authorList>
            <person name="Goeker M."/>
        </authorList>
    </citation>
    <scope>NUCLEOTIDE SEQUENCE [LARGE SCALE GENOMIC DNA]</scope>
    <source>
        <strain evidence="3 4">DSM 29158</strain>
    </source>
</reference>
<feature type="domain" description="Competence protein CoiA-like N-terminal" evidence="2">
    <location>
        <begin position="14"/>
        <end position="55"/>
    </location>
</feature>
<organism evidence="3 4">
    <name type="scientific">Abyssicoccus albus</name>
    <dbReference type="NCBI Taxonomy" id="1817405"/>
    <lineage>
        <taxon>Bacteria</taxon>
        <taxon>Bacillati</taxon>
        <taxon>Bacillota</taxon>
        <taxon>Bacilli</taxon>
        <taxon>Bacillales</taxon>
        <taxon>Abyssicoccaceae</taxon>
    </lineage>
</organism>
<dbReference type="EMBL" id="RKRK01000002">
    <property type="protein sequence ID" value="RPF57613.1"/>
    <property type="molecule type" value="Genomic_DNA"/>
</dbReference>
<name>A0A3N5BJ32_9BACL</name>
<dbReference type="InterPro" id="IPR010330">
    <property type="entry name" value="CoiA_nuc"/>
</dbReference>
<dbReference type="Pfam" id="PF06054">
    <property type="entry name" value="CoiA_nuc"/>
    <property type="match status" value="1"/>
</dbReference>
<feature type="domain" description="Competence protein CoiA nuclease-like" evidence="1">
    <location>
        <begin position="61"/>
        <end position="197"/>
    </location>
</feature>
<keyword evidence="4" id="KW-1185">Reference proteome</keyword>
<evidence type="ECO:0000259" key="2">
    <source>
        <dbReference type="Pfam" id="PF25164"/>
    </source>
</evidence>
<dbReference type="InterPro" id="IPR057253">
    <property type="entry name" value="CoiA-like_N"/>
</dbReference>
<evidence type="ECO:0000259" key="1">
    <source>
        <dbReference type="Pfam" id="PF06054"/>
    </source>
</evidence>
<gene>
    <name evidence="3" type="ORF">EDD62_0234</name>
</gene>
<dbReference type="Pfam" id="PF25164">
    <property type="entry name" value="CoiA_N"/>
    <property type="match status" value="1"/>
</dbReference>